<gene>
    <name evidence="1" type="ORF">CA2015_2329</name>
</gene>
<protein>
    <recommendedName>
        <fullName evidence="3">6-bladed beta-propeller</fullName>
    </recommendedName>
</protein>
<keyword evidence="2" id="KW-1185">Reference proteome</keyword>
<dbReference type="Proteomes" id="UP000036520">
    <property type="component" value="Chromosome"/>
</dbReference>
<evidence type="ECO:0000313" key="1">
    <source>
        <dbReference type="EMBL" id="AKP51746.1"/>
    </source>
</evidence>
<reference evidence="1 2" key="1">
    <citation type="submission" date="2015-07" db="EMBL/GenBank/DDBJ databases">
        <authorList>
            <person name="Kim K.M."/>
        </authorList>
    </citation>
    <scope>NUCLEOTIDE SEQUENCE [LARGE SCALE GENOMIC DNA]</scope>
    <source>
        <strain evidence="1 2">KCTC 12363</strain>
    </source>
</reference>
<dbReference type="KEGG" id="camu:CA2015_2329"/>
<evidence type="ECO:0008006" key="3">
    <source>
        <dbReference type="Google" id="ProtNLM"/>
    </source>
</evidence>
<dbReference type="InterPro" id="IPR011042">
    <property type="entry name" value="6-blade_b-propeller_TolB-like"/>
</dbReference>
<dbReference type="RefSeq" id="WP_048642051.1">
    <property type="nucleotide sequence ID" value="NZ_CP012040.1"/>
</dbReference>
<dbReference type="EMBL" id="CP012040">
    <property type="protein sequence ID" value="AKP51746.1"/>
    <property type="molecule type" value="Genomic_DNA"/>
</dbReference>
<dbReference type="AlphaFoldDB" id="A0A0H4PBC0"/>
<dbReference type="Gene3D" id="2.120.10.30">
    <property type="entry name" value="TolB, C-terminal domain"/>
    <property type="match status" value="1"/>
</dbReference>
<dbReference type="SUPFAM" id="SSF101898">
    <property type="entry name" value="NHL repeat"/>
    <property type="match status" value="1"/>
</dbReference>
<organism evidence="1 2">
    <name type="scientific">Cyclobacterium amurskyense</name>
    <dbReference type="NCBI Taxonomy" id="320787"/>
    <lineage>
        <taxon>Bacteria</taxon>
        <taxon>Pseudomonadati</taxon>
        <taxon>Bacteroidota</taxon>
        <taxon>Cytophagia</taxon>
        <taxon>Cytophagales</taxon>
        <taxon>Cyclobacteriaceae</taxon>
        <taxon>Cyclobacterium</taxon>
    </lineage>
</organism>
<name>A0A0H4PBC0_9BACT</name>
<dbReference type="Pfam" id="PF17170">
    <property type="entry name" value="DUF5128"/>
    <property type="match status" value="1"/>
</dbReference>
<evidence type="ECO:0000313" key="2">
    <source>
        <dbReference type="Proteomes" id="UP000036520"/>
    </source>
</evidence>
<sequence length="400" mass="46049">MNSYKIFLSIIGSFLLFQCCNNNIKNTSEKPLSGIPIIIDTSKVLDSIDVSTIIKKLEITPLKSNEGDYISEVWKVEFHDNFLIVLDRYGSNRIHIYNTEGELYKSIVPTGNGPNEVSTITDFWINNKGNLEIFDSSLNRILIFDENYMPKKSFKGEDRLSLTAIQKIENKYITYGGFNSSHHNEYFKVGIFDETFKIENAAFHFDEVFRGALISTPTAPFGKVGDEYLFSQNYDNTIYNISKSGQFTARFQLNYSPNPLPYDFNEKLVRQNSNLFKSQDVDFKRINKLYKGYSGFRGKWLESINYSIFSSFDEKQQGFVCIYDKDNKKIIAKGISLYLTDSCLIIPYLPYFSTVNPSENCFFTVITKHELINFIAKDSPFFGLVNKEESESNFLVKISL</sequence>
<proteinExistence type="predicted"/>
<dbReference type="OrthoDB" id="816978at2"/>
<accession>A0A0H4PBC0</accession>